<evidence type="ECO:0000313" key="1">
    <source>
        <dbReference type="EMBL" id="ARN74884.1"/>
    </source>
</evidence>
<proteinExistence type="predicted"/>
<dbReference type="EMBL" id="CP019343">
    <property type="protein sequence ID" value="ARN74884.1"/>
    <property type="molecule type" value="Genomic_DNA"/>
</dbReference>
<dbReference type="STRING" id="716816.BST96_12625"/>
<gene>
    <name evidence="1" type="ORF">BST96_12625</name>
</gene>
<sequence length="111" mass="12656">MECLELSAQAVCRLGLRLMDNAHHSEYVIVIPDQRTEDYLKEIYFPFANYHGYIVKDEEQRIAGRKRGDKNKGTQAKVERVDSLRAGGMSLNKAVDVVGIGKGTYYNYKKL</sequence>
<evidence type="ECO:0000313" key="2">
    <source>
        <dbReference type="Proteomes" id="UP000193450"/>
    </source>
</evidence>
<dbReference type="Proteomes" id="UP000193450">
    <property type="component" value="Chromosome"/>
</dbReference>
<organism evidence="1 2">
    <name type="scientific">Oceanicoccus sagamiensis</name>
    <dbReference type="NCBI Taxonomy" id="716816"/>
    <lineage>
        <taxon>Bacteria</taxon>
        <taxon>Pseudomonadati</taxon>
        <taxon>Pseudomonadota</taxon>
        <taxon>Gammaproteobacteria</taxon>
        <taxon>Cellvibrionales</taxon>
        <taxon>Spongiibacteraceae</taxon>
        <taxon>Oceanicoccus</taxon>
    </lineage>
</organism>
<name>A0A1X9NCV7_9GAMM</name>
<keyword evidence="2" id="KW-1185">Reference proteome</keyword>
<dbReference type="KEGG" id="osg:BST96_12625"/>
<accession>A0A1X9NCV7</accession>
<protein>
    <submittedName>
        <fullName evidence="1">Uncharacterized protein</fullName>
    </submittedName>
</protein>
<reference evidence="1 2" key="1">
    <citation type="submission" date="2016-11" db="EMBL/GenBank/DDBJ databases">
        <title>Trade-off between light-utilization and light-protection in marine flavobacteria.</title>
        <authorList>
            <person name="Kumagai Y."/>
        </authorList>
    </citation>
    <scope>NUCLEOTIDE SEQUENCE [LARGE SCALE GENOMIC DNA]</scope>
    <source>
        <strain evidence="1 2">NBRC 107125</strain>
    </source>
</reference>
<dbReference type="AlphaFoldDB" id="A0A1X9NCV7"/>